<name>U9T1A6_RHIID</name>
<proteinExistence type="predicted"/>
<dbReference type="HOGENOM" id="CLU_1321499_0_0_1"/>
<gene>
    <name evidence="1" type="ORF">GLOINDRAFT_6997</name>
</gene>
<reference evidence="1" key="1">
    <citation type="submission" date="2013-07" db="EMBL/GenBank/DDBJ databases">
        <title>The genome of an arbuscular mycorrhizal fungus provides insights into the evolution of the oldest plant symbiosis.</title>
        <authorList>
            <consortium name="DOE Joint Genome Institute"/>
            <person name="Tisserant E."/>
            <person name="Malbreil M."/>
            <person name="Kuo A."/>
            <person name="Kohler A."/>
            <person name="Symeonidi A."/>
            <person name="Balestrini R."/>
            <person name="Charron P."/>
            <person name="Duensing N."/>
            <person name="Frei-dit-Frey N."/>
            <person name="Gianinazzi-Pearson V."/>
            <person name="Gilbert B."/>
            <person name="Handa Y."/>
            <person name="Hijri M."/>
            <person name="Kaul R."/>
            <person name="Kawaguchi M."/>
            <person name="Krajinski F."/>
            <person name="Lammers P."/>
            <person name="Lapierre D."/>
            <person name="Masclaux F.G."/>
            <person name="Murat C."/>
            <person name="Morin E."/>
            <person name="Ndikumana S."/>
            <person name="Pagni M."/>
            <person name="Petitpierre D."/>
            <person name="Requena N."/>
            <person name="Rosikiewicz P."/>
            <person name="Riley R."/>
            <person name="Saito K."/>
            <person name="San Clemente H."/>
            <person name="Shapiro H."/>
            <person name="van Tuinen D."/>
            <person name="Becard G."/>
            <person name="Bonfante P."/>
            <person name="Paszkowski U."/>
            <person name="Shachar-Hill Y."/>
            <person name="Young J.P."/>
            <person name="Sanders I.R."/>
            <person name="Henrissat B."/>
            <person name="Rensing S.A."/>
            <person name="Grigoriev I.V."/>
            <person name="Corradi N."/>
            <person name="Roux C."/>
            <person name="Martin F."/>
        </authorList>
    </citation>
    <scope>NUCLEOTIDE SEQUENCE</scope>
    <source>
        <strain evidence="1">DAOM 197198</strain>
    </source>
</reference>
<sequence length="208" mass="24529">MLCNHEIRDDQFGKHRGIEGILDRVMKWGHFLKQRNVSMRYEPIWYKMLSEKRKENNKKAVLRKELLESSKKEKNKEFITWKKNEDIVYSIMNKKSRSKVYDEVEKHLIECKVMGQDNDISDSPFLKDCNGCEFNIGRKLNTGKCLIYIEKDIAIMIKGRKVALENGDSGMKPYMTKENIGRMNDIVVNENVYFRCILIATSKRVHIT</sequence>
<evidence type="ECO:0000313" key="1">
    <source>
        <dbReference type="EMBL" id="ESA01945.1"/>
    </source>
</evidence>
<accession>U9T1A6</accession>
<organism evidence="1">
    <name type="scientific">Rhizophagus irregularis (strain DAOM 181602 / DAOM 197198 / MUCL 43194)</name>
    <name type="common">Arbuscular mycorrhizal fungus</name>
    <name type="synonym">Glomus intraradices</name>
    <dbReference type="NCBI Taxonomy" id="747089"/>
    <lineage>
        <taxon>Eukaryota</taxon>
        <taxon>Fungi</taxon>
        <taxon>Fungi incertae sedis</taxon>
        <taxon>Mucoromycota</taxon>
        <taxon>Glomeromycotina</taxon>
        <taxon>Glomeromycetes</taxon>
        <taxon>Glomerales</taxon>
        <taxon>Glomeraceae</taxon>
        <taxon>Rhizophagus</taxon>
    </lineage>
</organism>
<dbReference type="EMBL" id="KI296082">
    <property type="protein sequence ID" value="ESA01945.1"/>
    <property type="molecule type" value="Genomic_DNA"/>
</dbReference>
<dbReference type="AlphaFoldDB" id="U9T1A6"/>
<protein>
    <submittedName>
        <fullName evidence="1">Uncharacterized protein</fullName>
    </submittedName>
</protein>